<gene>
    <name evidence="4" type="ORF">METZ01_LOCUS476386</name>
</gene>
<dbReference type="AlphaFoldDB" id="A0A383BUG9"/>
<feature type="non-terminal residue" evidence="4">
    <location>
        <position position="1"/>
    </location>
</feature>
<evidence type="ECO:0000256" key="1">
    <source>
        <dbReference type="ARBA" id="ARBA00004328"/>
    </source>
</evidence>
<dbReference type="Pfam" id="PF05065">
    <property type="entry name" value="Phage_capsid"/>
    <property type="match status" value="1"/>
</dbReference>
<dbReference type="GO" id="GO:0044423">
    <property type="term" value="C:virion component"/>
    <property type="evidence" value="ECO:0007669"/>
    <property type="project" value="UniProtKB-KW"/>
</dbReference>
<evidence type="ECO:0000313" key="4">
    <source>
        <dbReference type="EMBL" id="SVE23532.1"/>
    </source>
</evidence>
<feature type="domain" description="Phage capsid-like C-terminal" evidence="3">
    <location>
        <begin position="2"/>
        <end position="158"/>
    </location>
</feature>
<organism evidence="4">
    <name type="scientific">marine metagenome</name>
    <dbReference type="NCBI Taxonomy" id="408172"/>
    <lineage>
        <taxon>unclassified sequences</taxon>
        <taxon>metagenomes</taxon>
        <taxon>ecological metagenomes</taxon>
    </lineage>
</organism>
<dbReference type="EMBL" id="UINC01203332">
    <property type="protein sequence ID" value="SVE23532.1"/>
    <property type="molecule type" value="Genomic_DNA"/>
</dbReference>
<proteinExistence type="predicted"/>
<dbReference type="Gene3D" id="3.30.2320.10">
    <property type="entry name" value="hypothetical protein PF0899 domain"/>
    <property type="match status" value="1"/>
</dbReference>
<name>A0A383BUG9_9ZZZZ</name>
<sequence>VGKPEGFMTNSSVGESVSGHASTILADGLITLVHAIKSEYASNATFVFNRTTLAAIRKLKDTAGQYVFQAGFSLQVGATNSVLGHPYVEATDMPSEGSNTYPVMFGDFRRAYMIVDRVQLAILRDPYTQATAGNVRYVARRRVGGQVVQAEAIVKLKCST</sequence>
<accession>A0A383BUG9</accession>
<dbReference type="InterPro" id="IPR024455">
    <property type="entry name" value="Phage_capsid"/>
</dbReference>
<keyword evidence="2" id="KW-0946">Virion</keyword>
<dbReference type="NCBIfam" id="TIGR01554">
    <property type="entry name" value="major_cap_HK97"/>
    <property type="match status" value="1"/>
</dbReference>
<protein>
    <recommendedName>
        <fullName evidence="3">Phage capsid-like C-terminal domain-containing protein</fullName>
    </recommendedName>
</protein>
<reference evidence="4" key="1">
    <citation type="submission" date="2018-05" db="EMBL/GenBank/DDBJ databases">
        <authorList>
            <person name="Lanie J.A."/>
            <person name="Ng W.-L."/>
            <person name="Kazmierczak K.M."/>
            <person name="Andrzejewski T.M."/>
            <person name="Davidsen T.M."/>
            <person name="Wayne K.J."/>
            <person name="Tettelin H."/>
            <person name="Glass J.I."/>
            <person name="Rusch D."/>
            <person name="Podicherti R."/>
            <person name="Tsui H.-C.T."/>
            <person name="Winkler M.E."/>
        </authorList>
    </citation>
    <scope>NUCLEOTIDE SEQUENCE</scope>
</reference>
<evidence type="ECO:0000259" key="3">
    <source>
        <dbReference type="Pfam" id="PF05065"/>
    </source>
</evidence>
<comment type="subcellular location">
    <subcellularLocation>
        <location evidence="1">Virion</location>
    </subcellularLocation>
</comment>
<evidence type="ECO:0000256" key="2">
    <source>
        <dbReference type="ARBA" id="ARBA00022844"/>
    </source>
</evidence>
<dbReference type="SUPFAM" id="SSF56563">
    <property type="entry name" value="Major capsid protein gp5"/>
    <property type="match status" value="1"/>
</dbReference>
<dbReference type="InterPro" id="IPR054612">
    <property type="entry name" value="Phage_capsid-like_C"/>
</dbReference>